<dbReference type="Gene3D" id="1.10.10.60">
    <property type="entry name" value="Homeodomain-like"/>
    <property type="match status" value="1"/>
</dbReference>
<evidence type="ECO:0000313" key="6">
    <source>
        <dbReference type="Proteomes" id="UP000832041"/>
    </source>
</evidence>
<dbReference type="InterPro" id="IPR018062">
    <property type="entry name" value="HTH_AraC-typ_CS"/>
</dbReference>
<proteinExistence type="predicted"/>
<evidence type="ECO:0000256" key="3">
    <source>
        <dbReference type="ARBA" id="ARBA00023163"/>
    </source>
</evidence>
<dbReference type="PANTHER" id="PTHR46796">
    <property type="entry name" value="HTH-TYPE TRANSCRIPTIONAL ACTIVATOR RHAS-RELATED"/>
    <property type="match status" value="1"/>
</dbReference>
<dbReference type="PROSITE" id="PS01124">
    <property type="entry name" value="HTH_ARAC_FAMILY_2"/>
    <property type="match status" value="1"/>
</dbReference>
<accession>A0ABY4L7N7</accession>
<keyword evidence="2" id="KW-0238">DNA-binding</keyword>
<dbReference type="InterPro" id="IPR050204">
    <property type="entry name" value="AraC_XylS_family_regulators"/>
</dbReference>
<gene>
    <name evidence="5" type="ORF">FOF52_16060</name>
</gene>
<dbReference type="InterPro" id="IPR018060">
    <property type="entry name" value="HTH_AraC"/>
</dbReference>
<protein>
    <submittedName>
        <fullName evidence="5">Helix-turn-helix transcriptional regulator</fullName>
    </submittedName>
</protein>
<dbReference type="SUPFAM" id="SSF46689">
    <property type="entry name" value="Homeodomain-like"/>
    <property type="match status" value="1"/>
</dbReference>
<dbReference type="InterPro" id="IPR046532">
    <property type="entry name" value="DUF6597"/>
</dbReference>
<keyword evidence="6" id="KW-1185">Reference proteome</keyword>
<dbReference type="RefSeq" id="WP_248590773.1">
    <property type="nucleotide sequence ID" value="NZ_BAABEB010000039.1"/>
</dbReference>
<feature type="domain" description="HTH araC/xylS-type" evidence="4">
    <location>
        <begin position="137"/>
        <end position="236"/>
    </location>
</feature>
<keyword evidence="3" id="KW-0804">Transcription</keyword>
<dbReference type="PANTHER" id="PTHR46796:SF15">
    <property type="entry name" value="BLL1074 PROTEIN"/>
    <property type="match status" value="1"/>
</dbReference>
<dbReference type="PROSITE" id="PS00041">
    <property type="entry name" value="HTH_ARAC_FAMILY_1"/>
    <property type="match status" value="1"/>
</dbReference>
<name>A0ABY4L7N7_THEAE</name>
<reference evidence="5 6" key="1">
    <citation type="submission" date="2020-04" db="EMBL/GenBank/DDBJ databases">
        <title>Thermobifida alba genome sequencing and assembly.</title>
        <authorList>
            <person name="Luzics S."/>
            <person name="Horvath B."/>
            <person name="Nagy I."/>
            <person name="Toth A."/>
            <person name="Nagy I."/>
            <person name="Kukolya J."/>
        </authorList>
    </citation>
    <scope>NUCLEOTIDE SEQUENCE [LARGE SCALE GENOMIC DNA]</scope>
    <source>
        <strain evidence="5 6">DSM 43795</strain>
    </source>
</reference>
<dbReference type="InterPro" id="IPR009057">
    <property type="entry name" value="Homeodomain-like_sf"/>
</dbReference>
<evidence type="ECO:0000256" key="1">
    <source>
        <dbReference type="ARBA" id="ARBA00023015"/>
    </source>
</evidence>
<dbReference type="Pfam" id="PF20240">
    <property type="entry name" value="DUF6597"/>
    <property type="match status" value="1"/>
</dbReference>
<dbReference type="EMBL" id="CP051627">
    <property type="protein sequence ID" value="UPT22293.1"/>
    <property type="molecule type" value="Genomic_DNA"/>
</dbReference>
<keyword evidence="1" id="KW-0805">Transcription regulation</keyword>
<dbReference type="Pfam" id="PF12833">
    <property type="entry name" value="HTH_18"/>
    <property type="match status" value="1"/>
</dbReference>
<evidence type="ECO:0000256" key="2">
    <source>
        <dbReference type="ARBA" id="ARBA00023125"/>
    </source>
</evidence>
<dbReference type="SMART" id="SM00342">
    <property type="entry name" value="HTH_ARAC"/>
    <property type="match status" value="1"/>
</dbReference>
<dbReference type="Proteomes" id="UP000832041">
    <property type="component" value="Chromosome"/>
</dbReference>
<organism evidence="5 6">
    <name type="scientific">Thermobifida alba</name>
    <name type="common">Thermomonospora alba</name>
    <dbReference type="NCBI Taxonomy" id="53522"/>
    <lineage>
        <taxon>Bacteria</taxon>
        <taxon>Bacillati</taxon>
        <taxon>Actinomycetota</taxon>
        <taxon>Actinomycetes</taxon>
        <taxon>Streptosporangiales</taxon>
        <taxon>Nocardiopsidaceae</taxon>
        <taxon>Thermobifida</taxon>
    </lineage>
</organism>
<evidence type="ECO:0000313" key="5">
    <source>
        <dbReference type="EMBL" id="UPT22293.1"/>
    </source>
</evidence>
<sequence>MDQERPSTVAGAVLWRYRAPDHVAEERRILPDGCMDIVWLGDRLVAAGPDTTAHLVSDTPGGVYAGLRFAPGRGPAVLGVPAAELRDTRVPLDRLWPEPLVRRITEQVAAAADPARALEASVAGLPLRGDSVDPVAAEVLARLRTEAPASPGRRVREMAAAVGLSERQLRRRCLAAFGYGPKTLDRVLRLNRALDLARAGTPLAETAARTGYADQAHLTREVRALTGMTPGALLGG</sequence>
<evidence type="ECO:0000259" key="4">
    <source>
        <dbReference type="PROSITE" id="PS01124"/>
    </source>
</evidence>